<dbReference type="SUPFAM" id="SSF55347">
    <property type="entry name" value="Glyceraldehyde-3-phosphate dehydrogenase-like, C-terminal domain"/>
    <property type="match status" value="1"/>
</dbReference>
<proteinExistence type="predicted"/>
<evidence type="ECO:0000259" key="1">
    <source>
        <dbReference type="Pfam" id="PF01408"/>
    </source>
</evidence>
<comment type="caution">
    <text evidence="3">The sequence shown here is derived from an EMBL/GenBank/DDBJ whole genome shotgun (WGS) entry which is preliminary data.</text>
</comment>
<dbReference type="PANTHER" id="PTHR43249">
    <property type="entry name" value="UDP-N-ACETYL-2-AMINO-2-DEOXY-D-GLUCURONATE OXIDASE"/>
    <property type="match status" value="1"/>
</dbReference>
<dbReference type="Gene3D" id="3.40.50.720">
    <property type="entry name" value="NAD(P)-binding Rossmann-like Domain"/>
    <property type="match status" value="1"/>
</dbReference>
<dbReference type="EMBL" id="QHJQ01000009">
    <property type="protein sequence ID" value="PXA03461.1"/>
    <property type="molecule type" value="Genomic_DNA"/>
</dbReference>
<feature type="domain" description="GFO/IDH/MocA-like oxidoreductase" evidence="2">
    <location>
        <begin position="147"/>
        <end position="225"/>
    </location>
</feature>
<dbReference type="RefSeq" id="WP_110131749.1">
    <property type="nucleotide sequence ID" value="NZ_QHJQ01000009.1"/>
</dbReference>
<dbReference type="InterPro" id="IPR036291">
    <property type="entry name" value="NAD(P)-bd_dom_sf"/>
</dbReference>
<sequence length="333" mass="36541">MKVGIIGTGWVTEKHLAALKKIEAAEVVAIAGRNQDRAQELAAPFGAKAYENYLPMLERESLDAVFILLPPHLHGDLERACAEHVGAVLIEKPITTSMEQAQAIHETFKRAGTLVSVGYQNRYRESVQRARACFTESSPGIMANGWWIEQMPPPSWWRRMDQSGGQFVEQCTHLVDLSRYLMGEITEVSAYRTNGFMTEVPDLSVDDGMVVNVRYASGALGSFCTGCFPLAGHALNGISLNLSTRKDRVVFETWDFAGTIHSGEGEITELPGTEDAFLVQNRAFLEAVAQKDGGKILSDYEDAMRTLAVTLAANESAREQNGAPVKVVNFNNS</sequence>
<organism evidence="3 4">
    <name type="scientific">Coraliomargarita sinensis</name>
    <dbReference type="NCBI Taxonomy" id="2174842"/>
    <lineage>
        <taxon>Bacteria</taxon>
        <taxon>Pseudomonadati</taxon>
        <taxon>Verrucomicrobiota</taxon>
        <taxon>Opitutia</taxon>
        <taxon>Puniceicoccales</taxon>
        <taxon>Coraliomargaritaceae</taxon>
        <taxon>Coraliomargarita</taxon>
    </lineage>
</organism>
<dbReference type="AlphaFoldDB" id="A0A317ZJE7"/>
<dbReference type="Pfam" id="PF01408">
    <property type="entry name" value="GFO_IDH_MocA"/>
    <property type="match status" value="1"/>
</dbReference>
<dbReference type="GO" id="GO:0000166">
    <property type="term" value="F:nucleotide binding"/>
    <property type="evidence" value="ECO:0007669"/>
    <property type="project" value="InterPro"/>
</dbReference>
<keyword evidence="4" id="KW-1185">Reference proteome</keyword>
<dbReference type="InterPro" id="IPR055170">
    <property type="entry name" value="GFO_IDH_MocA-like_dom"/>
</dbReference>
<evidence type="ECO:0000259" key="2">
    <source>
        <dbReference type="Pfam" id="PF22725"/>
    </source>
</evidence>
<name>A0A317ZJE7_9BACT</name>
<protein>
    <recommendedName>
        <fullName evidence="5">Gfo/Idh/MocA family oxidoreductase</fullName>
    </recommendedName>
</protein>
<feature type="domain" description="Gfo/Idh/MocA-like oxidoreductase N-terminal" evidence="1">
    <location>
        <begin position="1"/>
        <end position="119"/>
    </location>
</feature>
<dbReference type="InParanoid" id="A0A317ZJE7"/>
<dbReference type="InterPro" id="IPR052515">
    <property type="entry name" value="Gfo/Idh/MocA_Oxidoreductase"/>
</dbReference>
<dbReference type="Gene3D" id="3.30.360.10">
    <property type="entry name" value="Dihydrodipicolinate Reductase, domain 2"/>
    <property type="match status" value="1"/>
</dbReference>
<reference evidence="3 4" key="1">
    <citation type="submission" date="2018-05" db="EMBL/GenBank/DDBJ databases">
        <title>Coraliomargarita sinensis sp. nov., isolated from a marine solar saltern.</title>
        <authorList>
            <person name="Zhou L.Y."/>
        </authorList>
    </citation>
    <scope>NUCLEOTIDE SEQUENCE [LARGE SCALE GENOMIC DNA]</scope>
    <source>
        <strain evidence="3 4">WN38</strain>
    </source>
</reference>
<accession>A0A317ZJE7</accession>
<dbReference type="OrthoDB" id="9815825at2"/>
<dbReference type="SUPFAM" id="SSF51735">
    <property type="entry name" value="NAD(P)-binding Rossmann-fold domains"/>
    <property type="match status" value="1"/>
</dbReference>
<evidence type="ECO:0000313" key="4">
    <source>
        <dbReference type="Proteomes" id="UP000247099"/>
    </source>
</evidence>
<evidence type="ECO:0000313" key="3">
    <source>
        <dbReference type="EMBL" id="PXA03461.1"/>
    </source>
</evidence>
<evidence type="ECO:0008006" key="5">
    <source>
        <dbReference type="Google" id="ProtNLM"/>
    </source>
</evidence>
<dbReference type="Proteomes" id="UP000247099">
    <property type="component" value="Unassembled WGS sequence"/>
</dbReference>
<dbReference type="InterPro" id="IPR000683">
    <property type="entry name" value="Gfo/Idh/MocA-like_OxRdtase_N"/>
</dbReference>
<dbReference type="Pfam" id="PF22725">
    <property type="entry name" value="GFO_IDH_MocA_C3"/>
    <property type="match status" value="1"/>
</dbReference>
<gene>
    <name evidence="3" type="ORF">DDZ13_12270</name>
</gene>
<dbReference type="PANTHER" id="PTHR43249:SF1">
    <property type="entry name" value="D-GLUCOSIDE 3-DEHYDROGENASE"/>
    <property type="match status" value="1"/>
</dbReference>